<dbReference type="Proteomes" id="UP000324222">
    <property type="component" value="Unassembled WGS sequence"/>
</dbReference>
<evidence type="ECO:0000313" key="2">
    <source>
        <dbReference type="Proteomes" id="UP000324222"/>
    </source>
</evidence>
<gene>
    <name evidence="1" type="ORF">E2C01_101599</name>
</gene>
<evidence type="ECO:0000313" key="1">
    <source>
        <dbReference type="EMBL" id="MPD05830.1"/>
    </source>
</evidence>
<proteinExistence type="predicted"/>
<organism evidence="1 2">
    <name type="scientific">Portunus trituberculatus</name>
    <name type="common">Swimming crab</name>
    <name type="synonym">Neptunus trituberculatus</name>
    <dbReference type="NCBI Taxonomy" id="210409"/>
    <lineage>
        <taxon>Eukaryota</taxon>
        <taxon>Metazoa</taxon>
        <taxon>Ecdysozoa</taxon>
        <taxon>Arthropoda</taxon>
        <taxon>Crustacea</taxon>
        <taxon>Multicrustacea</taxon>
        <taxon>Malacostraca</taxon>
        <taxon>Eumalacostraca</taxon>
        <taxon>Eucarida</taxon>
        <taxon>Decapoda</taxon>
        <taxon>Pleocyemata</taxon>
        <taxon>Brachyura</taxon>
        <taxon>Eubrachyura</taxon>
        <taxon>Portunoidea</taxon>
        <taxon>Portunidae</taxon>
        <taxon>Portuninae</taxon>
        <taxon>Portunus</taxon>
    </lineage>
</organism>
<accession>A0A5B7KF96</accession>
<comment type="caution">
    <text evidence="1">The sequence shown here is derived from an EMBL/GenBank/DDBJ whole genome shotgun (WGS) entry which is preliminary data.</text>
</comment>
<dbReference type="AlphaFoldDB" id="A0A5B7KF96"/>
<dbReference type="EMBL" id="VSRR010147965">
    <property type="protein sequence ID" value="MPD05830.1"/>
    <property type="molecule type" value="Genomic_DNA"/>
</dbReference>
<name>A0A5B7KF96_PORTR</name>
<reference evidence="1 2" key="1">
    <citation type="submission" date="2019-05" db="EMBL/GenBank/DDBJ databases">
        <title>Another draft genome of Portunus trituberculatus and its Hox gene families provides insights of decapod evolution.</title>
        <authorList>
            <person name="Jeong J.-H."/>
            <person name="Song I."/>
            <person name="Kim S."/>
            <person name="Choi T."/>
            <person name="Kim D."/>
            <person name="Ryu S."/>
            <person name="Kim W."/>
        </authorList>
    </citation>
    <scope>NUCLEOTIDE SEQUENCE [LARGE SCALE GENOMIC DNA]</scope>
    <source>
        <tissue evidence="1">Muscle</tissue>
    </source>
</reference>
<protein>
    <submittedName>
        <fullName evidence="1">Uncharacterized protein</fullName>
    </submittedName>
</protein>
<keyword evidence="2" id="KW-1185">Reference proteome</keyword>
<sequence>MTLGQSSPQLGDREGDIIRLPSCGRKVYAERFYSLAVTCARGCKMPPGNTGKVHCEEVSDSPRVCHRSPNNQQNWWGRSRILSSNSADFVEDIRKRGAGVN</sequence>